<dbReference type="RefSeq" id="WP_317772127.1">
    <property type="nucleotide sequence ID" value="NZ_JAWMAJ010000056.1"/>
</dbReference>
<comment type="caution">
    <text evidence="2">The sequence shown here is derived from an EMBL/GenBank/DDBJ whole genome shotgun (WGS) entry which is preliminary data.</text>
</comment>
<accession>A0ABU4FBP0</accession>
<feature type="region of interest" description="Disordered" evidence="1">
    <location>
        <begin position="35"/>
        <end position="70"/>
    </location>
</feature>
<protein>
    <submittedName>
        <fullName evidence="2">Uncharacterized protein</fullName>
    </submittedName>
</protein>
<organism evidence="2 3">
    <name type="scientific">Streptomyces prunicolor</name>
    <dbReference type="NCBI Taxonomy" id="67348"/>
    <lineage>
        <taxon>Bacteria</taxon>
        <taxon>Bacillati</taxon>
        <taxon>Actinomycetota</taxon>
        <taxon>Actinomycetes</taxon>
        <taxon>Kitasatosporales</taxon>
        <taxon>Streptomycetaceae</taxon>
        <taxon>Streptomyces</taxon>
    </lineage>
</organism>
<evidence type="ECO:0000256" key="1">
    <source>
        <dbReference type="SAM" id="MobiDB-lite"/>
    </source>
</evidence>
<keyword evidence="3" id="KW-1185">Reference proteome</keyword>
<evidence type="ECO:0000313" key="3">
    <source>
        <dbReference type="Proteomes" id="UP001187346"/>
    </source>
</evidence>
<gene>
    <name evidence="2" type="ORF">R5A26_18700</name>
</gene>
<dbReference type="Proteomes" id="UP001187346">
    <property type="component" value="Unassembled WGS sequence"/>
</dbReference>
<name>A0ABU4FBP0_9ACTN</name>
<reference evidence="2 3" key="1">
    <citation type="submission" date="2023-10" db="EMBL/GenBank/DDBJ databases">
        <title>Characterization of rhizosphere-enriched actinobacteria from wheat plants lab-grown on chernevaya soil.</title>
        <authorList>
            <person name="Tikhonova E.N."/>
            <person name="Konopkin A."/>
            <person name="Kravchenko I.K."/>
        </authorList>
    </citation>
    <scope>NUCLEOTIDE SEQUENCE [LARGE SCALE GENOMIC DNA]</scope>
    <source>
        <strain evidence="2 3">RR29</strain>
    </source>
</reference>
<dbReference type="EMBL" id="JAWMAJ010000056">
    <property type="protein sequence ID" value="MDV7217981.1"/>
    <property type="molecule type" value="Genomic_DNA"/>
</dbReference>
<feature type="compositionally biased region" description="Low complexity" evidence="1">
    <location>
        <begin position="36"/>
        <end position="47"/>
    </location>
</feature>
<proteinExistence type="predicted"/>
<evidence type="ECO:0000313" key="2">
    <source>
        <dbReference type="EMBL" id="MDV7217981.1"/>
    </source>
</evidence>
<sequence length="70" mass="7640">MNHWSNSAYEPLTHSRTIAVADTTASVTSEARILRPRPAFAPAPADADVPRCRLTSPTGSRRHGGEEELR</sequence>